<dbReference type="GO" id="GO:0005524">
    <property type="term" value="F:ATP binding"/>
    <property type="evidence" value="ECO:0007669"/>
    <property type="project" value="InterPro"/>
</dbReference>
<dbReference type="AlphaFoldDB" id="A0A0N4XX18"/>
<dbReference type="PROSITE" id="PS50011">
    <property type="entry name" value="PROTEIN_KINASE_DOM"/>
    <property type="match status" value="1"/>
</dbReference>
<evidence type="ECO:0000256" key="2">
    <source>
        <dbReference type="SAM" id="MobiDB-lite"/>
    </source>
</evidence>
<reference evidence="6" key="1">
    <citation type="submission" date="2017-02" db="UniProtKB">
        <authorList>
            <consortium name="WormBaseParasite"/>
        </authorList>
    </citation>
    <scope>IDENTIFICATION</scope>
</reference>
<keyword evidence="5" id="KW-1185">Reference proteome</keyword>
<name>A0A0N4XX18_NIPBR</name>
<accession>A0A0N4XX18</accession>
<dbReference type="Pfam" id="PF00069">
    <property type="entry name" value="Pkinase"/>
    <property type="match status" value="1"/>
</dbReference>
<reference evidence="4 5" key="2">
    <citation type="submission" date="2018-11" db="EMBL/GenBank/DDBJ databases">
        <authorList>
            <consortium name="Pathogen Informatics"/>
        </authorList>
    </citation>
    <scope>NUCLEOTIDE SEQUENCE [LARGE SCALE GENOMIC DNA]</scope>
</reference>
<dbReference type="STRING" id="27835.A0A0N4XX18"/>
<dbReference type="GO" id="GO:0004674">
    <property type="term" value="F:protein serine/threonine kinase activity"/>
    <property type="evidence" value="ECO:0007669"/>
    <property type="project" value="UniProtKB-EC"/>
</dbReference>
<dbReference type="InterPro" id="IPR011009">
    <property type="entry name" value="Kinase-like_dom_sf"/>
</dbReference>
<dbReference type="SUPFAM" id="SSF56112">
    <property type="entry name" value="Protein kinase-like (PK-like)"/>
    <property type="match status" value="1"/>
</dbReference>
<sequence>MDRDCYRRISKPGSVQTGFARRADYCMCCPFKPRDYSLVVDGEKGHSCERRSEDQTDTVKGSHEGREPSGQQEYVYEVINIAKREDPRSADHILHMVDKGYNQYFKYIIMPYTGKSLDYIKENVLKSEFAPHTAVQIAYQTHLALRNLHELGYIHRDVKPDNFVVGRLSDRNVIFIMDFGMSTKFEKTTANLPK</sequence>
<organism evidence="6">
    <name type="scientific">Nippostrongylus brasiliensis</name>
    <name type="common">Rat hookworm</name>
    <dbReference type="NCBI Taxonomy" id="27835"/>
    <lineage>
        <taxon>Eukaryota</taxon>
        <taxon>Metazoa</taxon>
        <taxon>Ecdysozoa</taxon>
        <taxon>Nematoda</taxon>
        <taxon>Chromadorea</taxon>
        <taxon>Rhabditida</taxon>
        <taxon>Rhabditina</taxon>
        <taxon>Rhabditomorpha</taxon>
        <taxon>Strongyloidea</taxon>
        <taxon>Heligmosomidae</taxon>
        <taxon>Nippostrongylus</taxon>
    </lineage>
</organism>
<dbReference type="Gene3D" id="1.10.510.10">
    <property type="entry name" value="Transferase(Phosphotransferase) domain 1"/>
    <property type="match status" value="1"/>
</dbReference>
<evidence type="ECO:0000259" key="3">
    <source>
        <dbReference type="PROSITE" id="PS50011"/>
    </source>
</evidence>
<dbReference type="EC" id="2.7.11.1" evidence="1"/>
<protein>
    <recommendedName>
        <fullName evidence="1">non-specific serine/threonine protein kinase</fullName>
        <ecNumber evidence="1">2.7.11.1</ecNumber>
    </recommendedName>
</protein>
<dbReference type="InterPro" id="IPR000719">
    <property type="entry name" value="Prot_kinase_dom"/>
</dbReference>
<feature type="domain" description="Protein kinase" evidence="3">
    <location>
        <begin position="6"/>
        <end position="194"/>
    </location>
</feature>
<evidence type="ECO:0000313" key="6">
    <source>
        <dbReference type="WBParaSite" id="NBR_0000748701-mRNA-1"/>
    </source>
</evidence>
<dbReference type="InterPro" id="IPR008271">
    <property type="entry name" value="Ser/Thr_kinase_AS"/>
</dbReference>
<dbReference type="InterPro" id="IPR050235">
    <property type="entry name" value="CK1_Ser-Thr_kinase"/>
</dbReference>
<feature type="region of interest" description="Disordered" evidence="2">
    <location>
        <begin position="43"/>
        <end position="69"/>
    </location>
</feature>
<dbReference type="PANTHER" id="PTHR11909">
    <property type="entry name" value="CASEIN KINASE-RELATED"/>
    <property type="match status" value="1"/>
</dbReference>
<dbReference type="Proteomes" id="UP000271162">
    <property type="component" value="Unassembled WGS sequence"/>
</dbReference>
<dbReference type="EMBL" id="UYSL01019894">
    <property type="protein sequence ID" value="VDL71077.1"/>
    <property type="molecule type" value="Genomic_DNA"/>
</dbReference>
<evidence type="ECO:0000313" key="4">
    <source>
        <dbReference type="EMBL" id="VDL71077.1"/>
    </source>
</evidence>
<dbReference type="WBParaSite" id="NBR_0000748701-mRNA-1">
    <property type="protein sequence ID" value="NBR_0000748701-mRNA-1"/>
    <property type="gene ID" value="NBR_0000748701"/>
</dbReference>
<gene>
    <name evidence="4" type="ORF">NBR_LOCUS7488</name>
</gene>
<dbReference type="PROSITE" id="PS00108">
    <property type="entry name" value="PROTEIN_KINASE_ST"/>
    <property type="match status" value="1"/>
</dbReference>
<proteinExistence type="predicted"/>
<feature type="compositionally biased region" description="Basic and acidic residues" evidence="2">
    <location>
        <begin position="43"/>
        <end position="54"/>
    </location>
</feature>
<evidence type="ECO:0000256" key="1">
    <source>
        <dbReference type="ARBA" id="ARBA00012513"/>
    </source>
</evidence>
<evidence type="ECO:0000313" key="5">
    <source>
        <dbReference type="Proteomes" id="UP000271162"/>
    </source>
</evidence>